<comment type="pathway">
    <text evidence="1">Alkaloid biosynthesis; ergot alkaloid biosynthesis.</text>
</comment>
<dbReference type="Proteomes" id="UP000829685">
    <property type="component" value="Unassembled WGS sequence"/>
</dbReference>
<dbReference type="AlphaFoldDB" id="A0A9P9WM79"/>
<dbReference type="InterPro" id="IPR036291">
    <property type="entry name" value="NAD(P)-bd_dom_sf"/>
</dbReference>
<dbReference type="InterPro" id="IPR051604">
    <property type="entry name" value="Ergot_Alk_Oxidoreductase"/>
</dbReference>
<comment type="caution">
    <text evidence="6">The sequence shown here is derived from an EMBL/GenBank/DDBJ whole genome shotgun (WGS) entry which is preliminary data.</text>
</comment>
<evidence type="ECO:0000256" key="2">
    <source>
        <dbReference type="ARBA" id="ARBA00005372"/>
    </source>
</evidence>
<keyword evidence="4" id="KW-0560">Oxidoreductase</keyword>
<dbReference type="InterPro" id="IPR019901">
    <property type="entry name" value="Ergot_alkaloid_biosynthesis"/>
</dbReference>
<reference evidence="6" key="1">
    <citation type="submission" date="2021-03" db="EMBL/GenBank/DDBJ databases">
        <title>Revisited historic fungal species revealed as producer of novel bioactive compounds through whole genome sequencing and comparative genomics.</title>
        <authorList>
            <person name="Vignolle G.A."/>
            <person name="Hochenegger N."/>
            <person name="Mach R.L."/>
            <person name="Mach-Aigner A.R."/>
            <person name="Javad Rahimi M."/>
            <person name="Salim K.A."/>
            <person name="Chan C.M."/>
            <person name="Lim L.B.L."/>
            <person name="Cai F."/>
            <person name="Druzhinina I.S."/>
            <person name="U'Ren J.M."/>
            <person name="Derntl C."/>
        </authorList>
    </citation>
    <scope>NUCLEOTIDE SEQUENCE</scope>
    <source>
        <strain evidence="6">TUCIM 5799</strain>
    </source>
</reference>
<accession>A0A9P9WM79</accession>
<dbReference type="SUPFAM" id="SSF51735">
    <property type="entry name" value="NAD(P)-binding Rossmann-fold domains"/>
    <property type="match status" value="1"/>
</dbReference>
<dbReference type="EMBL" id="JAFIMR010000013">
    <property type="protein sequence ID" value="KAI1870951.1"/>
    <property type="molecule type" value="Genomic_DNA"/>
</dbReference>
<comment type="similarity">
    <text evidence="2">Belongs to the fgaFS/easG family.</text>
</comment>
<dbReference type="PANTHER" id="PTHR43162">
    <property type="match status" value="1"/>
</dbReference>
<dbReference type="PANTHER" id="PTHR43162:SF1">
    <property type="entry name" value="PRESTALK A DIFFERENTIATION PROTEIN A"/>
    <property type="match status" value="1"/>
</dbReference>
<evidence type="ECO:0000256" key="3">
    <source>
        <dbReference type="ARBA" id="ARBA00022589"/>
    </source>
</evidence>
<dbReference type="GO" id="GO:0016491">
    <property type="term" value="F:oxidoreductase activity"/>
    <property type="evidence" value="ECO:0007669"/>
    <property type="project" value="UniProtKB-KW"/>
</dbReference>
<dbReference type="Gene3D" id="3.90.25.10">
    <property type="entry name" value="UDP-galactose 4-epimerase, domain 1"/>
    <property type="match status" value="1"/>
</dbReference>
<gene>
    <name evidence="6" type="ORF">JX265_005991</name>
</gene>
<evidence type="ECO:0000313" key="7">
    <source>
        <dbReference type="Proteomes" id="UP000829685"/>
    </source>
</evidence>
<evidence type="ECO:0000259" key="5">
    <source>
        <dbReference type="Pfam" id="PF05368"/>
    </source>
</evidence>
<dbReference type="NCBIfam" id="TIGR03649">
    <property type="entry name" value="ergot_EASG"/>
    <property type="match status" value="1"/>
</dbReference>
<dbReference type="GO" id="GO:0009820">
    <property type="term" value="P:alkaloid metabolic process"/>
    <property type="evidence" value="ECO:0007669"/>
    <property type="project" value="UniProtKB-KW"/>
</dbReference>
<dbReference type="InterPro" id="IPR008030">
    <property type="entry name" value="NmrA-like"/>
</dbReference>
<dbReference type="Pfam" id="PF05368">
    <property type="entry name" value="NmrA"/>
    <property type="match status" value="1"/>
</dbReference>
<name>A0A9P9WM79_9PEZI</name>
<organism evidence="6 7">
    <name type="scientific">Neoarthrinium moseri</name>
    <dbReference type="NCBI Taxonomy" id="1658444"/>
    <lineage>
        <taxon>Eukaryota</taxon>
        <taxon>Fungi</taxon>
        <taxon>Dikarya</taxon>
        <taxon>Ascomycota</taxon>
        <taxon>Pezizomycotina</taxon>
        <taxon>Sordariomycetes</taxon>
        <taxon>Xylariomycetidae</taxon>
        <taxon>Amphisphaeriales</taxon>
        <taxon>Apiosporaceae</taxon>
        <taxon>Neoarthrinium</taxon>
    </lineage>
</organism>
<protein>
    <recommendedName>
        <fullName evidence="5">NmrA-like domain-containing protein</fullName>
    </recommendedName>
</protein>
<dbReference type="Gene3D" id="3.40.50.720">
    <property type="entry name" value="NAD(P)-binding Rossmann-like Domain"/>
    <property type="match status" value="1"/>
</dbReference>
<keyword evidence="7" id="KW-1185">Reference proteome</keyword>
<feature type="domain" description="NmrA-like" evidence="5">
    <location>
        <begin position="5"/>
        <end position="234"/>
    </location>
</feature>
<proteinExistence type="inferred from homology"/>
<evidence type="ECO:0000313" key="6">
    <source>
        <dbReference type="EMBL" id="KAI1870951.1"/>
    </source>
</evidence>
<keyword evidence="3" id="KW-0017">Alkaloid metabolism</keyword>
<sequence>MAPHGTVLLTGGTGKVARFIAPLLHEASIPVRIATRSGSTPDPTKYQGVTFDWSDSSTWEPAFANIPSPVSAVWIVIPDMSSPAHVAREFVDLARKKGVNRFVLLSASAIEIGGFGPGHLHQYLKELGEKENLEWAVIRPTWFQENFVEHENHVRSIKEDNKIYSATGPGRVPWVSCRDIAAVAFHALTANELLDRDLLVLGDKLYTSTDLASIFTQVLGREIVYQELSTDELAKRHESFGQPKEFAKFLGILDTGIKNGAEDRVNDVIFRVTGRKPISFFDFVEENKDTWM</sequence>
<evidence type="ECO:0000256" key="4">
    <source>
        <dbReference type="ARBA" id="ARBA00023002"/>
    </source>
</evidence>
<evidence type="ECO:0000256" key="1">
    <source>
        <dbReference type="ARBA" id="ARBA00005107"/>
    </source>
</evidence>